<keyword evidence="5" id="KW-1185">Reference proteome</keyword>
<keyword evidence="1 2" id="KW-0175">Coiled coil</keyword>
<dbReference type="SMART" id="SM00061">
    <property type="entry name" value="MATH"/>
    <property type="match status" value="1"/>
</dbReference>
<dbReference type="SUPFAM" id="SSF49599">
    <property type="entry name" value="TRAF domain-like"/>
    <property type="match status" value="1"/>
</dbReference>
<name>A0A1R3GXG3_9ROSI</name>
<dbReference type="Pfam" id="PF22486">
    <property type="entry name" value="MATH_2"/>
    <property type="match status" value="1"/>
</dbReference>
<dbReference type="PROSITE" id="PS50144">
    <property type="entry name" value="MATH"/>
    <property type="match status" value="1"/>
</dbReference>
<dbReference type="Gene3D" id="2.60.210.10">
    <property type="entry name" value="Apoptosis, Tumor Necrosis Factor Receptor Associated Protein 2, Chain A"/>
    <property type="match status" value="1"/>
</dbReference>
<evidence type="ECO:0000256" key="1">
    <source>
        <dbReference type="ARBA" id="ARBA00023054"/>
    </source>
</evidence>
<dbReference type="OrthoDB" id="974022at2759"/>
<dbReference type="InterPro" id="IPR008974">
    <property type="entry name" value="TRAF-like"/>
</dbReference>
<feature type="coiled-coil region" evidence="2">
    <location>
        <begin position="384"/>
        <end position="411"/>
    </location>
</feature>
<dbReference type="Proteomes" id="UP000187203">
    <property type="component" value="Unassembled WGS sequence"/>
</dbReference>
<evidence type="ECO:0000256" key="2">
    <source>
        <dbReference type="SAM" id="Coils"/>
    </source>
</evidence>
<organism evidence="4 5">
    <name type="scientific">Corchorus olitorius</name>
    <dbReference type="NCBI Taxonomy" id="93759"/>
    <lineage>
        <taxon>Eukaryota</taxon>
        <taxon>Viridiplantae</taxon>
        <taxon>Streptophyta</taxon>
        <taxon>Embryophyta</taxon>
        <taxon>Tracheophyta</taxon>
        <taxon>Spermatophyta</taxon>
        <taxon>Magnoliopsida</taxon>
        <taxon>eudicotyledons</taxon>
        <taxon>Gunneridae</taxon>
        <taxon>Pentapetalae</taxon>
        <taxon>rosids</taxon>
        <taxon>malvids</taxon>
        <taxon>Malvales</taxon>
        <taxon>Malvaceae</taxon>
        <taxon>Grewioideae</taxon>
        <taxon>Apeibeae</taxon>
        <taxon>Corchorus</taxon>
    </lineage>
</organism>
<dbReference type="AlphaFoldDB" id="A0A1R3GXG3"/>
<evidence type="ECO:0000313" key="4">
    <source>
        <dbReference type="EMBL" id="OMO62737.1"/>
    </source>
</evidence>
<dbReference type="InterPro" id="IPR050804">
    <property type="entry name" value="MCC"/>
</dbReference>
<dbReference type="PANTHER" id="PTHR46236:SF35">
    <property type="entry name" value="MATH DOMAIN-CONTAINING PROTEIN"/>
    <property type="match status" value="1"/>
</dbReference>
<dbReference type="EMBL" id="AWUE01021305">
    <property type="protein sequence ID" value="OMO62737.1"/>
    <property type="molecule type" value="Genomic_DNA"/>
</dbReference>
<evidence type="ECO:0000259" key="3">
    <source>
        <dbReference type="PROSITE" id="PS50144"/>
    </source>
</evidence>
<proteinExistence type="predicted"/>
<dbReference type="CDD" id="cd00121">
    <property type="entry name" value="MATH"/>
    <property type="match status" value="1"/>
</dbReference>
<comment type="caution">
    <text evidence="4">The sequence shown here is derived from an EMBL/GenBank/DDBJ whole genome shotgun (WGS) entry which is preliminary data.</text>
</comment>
<dbReference type="STRING" id="93759.A0A1R3GXG3"/>
<gene>
    <name evidence="4" type="ORF">COLO4_32927</name>
</gene>
<dbReference type="InterPro" id="IPR002083">
    <property type="entry name" value="MATH/TRAF_dom"/>
</dbReference>
<feature type="domain" description="MATH" evidence="3">
    <location>
        <begin position="9"/>
        <end position="135"/>
    </location>
</feature>
<reference evidence="5" key="1">
    <citation type="submission" date="2013-09" db="EMBL/GenBank/DDBJ databases">
        <title>Corchorus olitorius genome sequencing.</title>
        <authorList>
            <person name="Alam M."/>
            <person name="Haque M.S."/>
            <person name="Islam M.S."/>
            <person name="Emdad E.M."/>
            <person name="Islam M.M."/>
            <person name="Ahmed B."/>
            <person name="Halim A."/>
            <person name="Hossen Q.M.M."/>
            <person name="Hossain M.Z."/>
            <person name="Ahmed R."/>
            <person name="Khan M.M."/>
            <person name="Islam R."/>
            <person name="Rashid M.M."/>
            <person name="Khan S.A."/>
            <person name="Rahman M.S."/>
            <person name="Alam M."/>
            <person name="Yahiya A.S."/>
            <person name="Khan M.S."/>
            <person name="Azam M.S."/>
            <person name="Haque T."/>
            <person name="Lashkar M.Z.H."/>
            <person name="Akhand A.I."/>
            <person name="Morshed G."/>
            <person name="Roy S."/>
            <person name="Uddin K.S."/>
            <person name="Rabeya T."/>
            <person name="Hossain A.S."/>
            <person name="Chowdhury A."/>
            <person name="Snigdha A.R."/>
            <person name="Mortoza M.S."/>
            <person name="Matin S.A."/>
            <person name="Hoque S.M.E."/>
            <person name="Islam M.K."/>
            <person name="Roy D.K."/>
            <person name="Haider R."/>
            <person name="Moosa M.M."/>
            <person name="Elias S.M."/>
            <person name="Hasan A.M."/>
            <person name="Jahan S."/>
            <person name="Shafiuddin M."/>
            <person name="Mahmood N."/>
            <person name="Shommy N.S."/>
        </authorList>
    </citation>
    <scope>NUCLEOTIDE SEQUENCE [LARGE SCALE GENOMIC DNA]</scope>
    <source>
        <strain evidence="5">cv. O-4</strain>
    </source>
</reference>
<protein>
    <submittedName>
        <fullName evidence="4">TRAF-like family protein</fullName>
    </submittedName>
</protein>
<dbReference type="PANTHER" id="PTHR46236">
    <property type="entry name" value="TRAF-LIKE SUPERFAMILY PROTEIN"/>
    <property type="match status" value="1"/>
</dbReference>
<evidence type="ECO:0000313" key="5">
    <source>
        <dbReference type="Proteomes" id="UP000187203"/>
    </source>
</evidence>
<sequence length="413" mass="46810">MESSSGRQVRKFRWKIENFSLIETKKHYSDIFFVGGNPWRVLIFPEGNTVEHYLSIYLVVADAATLPCGWTRYARVRFSIINQIKPKNSTYNETSHKLNIKECDWGFTEFLSLSELHDLRKGYLKNDTCLVEFDVSTAESIDLPSPEFIVESDPNENNADHGKPALKRQKTAITEPEEINASALVLSCPEQHETKSTIQQCQVMLTLVPLLRYQNLAAIYTIGLCYLSAFLKLSTSKSTYILSVTLFLYAPFQTIKRKEYPSEEDMDALFTSLEDVLASHKVYSSEEVKEALSIIEEALCMAPASFFETGKLSTLDKAFKVLSSSDSSSALTVEQNTELLALEKIFKEVPDRVAKATQDKSLLTEKESLKQTLTRDLENSLNFFKQGKAELKKIEEKIASLVEQVDEEEKSLP</sequence>
<accession>A0A1R3GXG3</accession>